<name>U9UM20_RHIID</name>
<accession>U9UM20</accession>
<gene>
    <name evidence="1" type="ORF">GLOINDRAFT_17475</name>
</gene>
<sequence>MSRKVFDTITQEINIPVETIMLLLESSVEVAHKIYVDNMKCIGRENEKLQGRAKRMHGHMSVFRKREEGADCGDSSDNREKEIVRDMFFYDILRYWKEEVFRIQVKQQHKYKFARTYSYDAAAGLKARQERDKWQLIRDLTEDEMKENWKIIAYFIDSKIMELAVEASFKERDIKRIWSVRNFKTIFRGIETEGRKEINKTVNSSTVNSTPRTPQNVGQDDIMSYECEKNDEKIKYEQYKDPENMEENTEMTESINRKLEKLGDIFKATSKEIEWETIRSHQRHWIGFSGKSDILKYYTMLNEDFTKCLKNENKVMDGKDIGDKRVKNSLLVKKF</sequence>
<proteinExistence type="predicted"/>
<dbReference type="EMBL" id="KI276441">
    <property type="protein sequence ID" value="ESA21435.1"/>
    <property type="molecule type" value="Genomic_DNA"/>
</dbReference>
<dbReference type="HOGENOM" id="CLU_829343_0_0_1"/>
<organism evidence="1">
    <name type="scientific">Rhizophagus irregularis (strain DAOM 181602 / DAOM 197198 / MUCL 43194)</name>
    <name type="common">Arbuscular mycorrhizal fungus</name>
    <name type="synonym">Glomus intraradices</name>
    <dbReference type="NCBI Taxonomy" id="747089"/>
    <lineage>
        <taxon>Eukaryota</taxon>
        <taxon>Fungi</taxon>
        <taxon>Fungi incertae sedis</taxon>
        <taxon>Mucoromycota</taxon>
        <taxon>Glomeromycotina</taxon>
        <taxon>Glomeromycetes</taxon>
        <taxon>Glomerales</taxon>
        <taxon>Glomeraceae</taxon>
        <taxon>Rhizophagus</taxon>
    </lineage>
</organism>
<dbReference type="VEuPathDB" id="FungiDB:RhiirFUN_021675"/>
<reference evidence="1" key="1">
    <citation type="submission" date="2013-07" db="EMBL/GenBank/DDBJ databases">
        <title>The genome of an arbuscular mycorrhizal fungus provides insights into the evolution of the oldest plant symbiosis.</title>
        <authorList>
            <consortium name="DOE Joint Genome Institute"/>
            <person name="Tisserant E."/>
            <person name="Malbreil M."/>
            <person name="Kuo A."/>
            <person name="Kohler A."/>
            <person name="Symeonidi A."/>
            <person name="Balestrini R."/>
            <person name="Charron P."/>
            <person name="Duensing N."/>
            <person name="Frei-dit-Frey N."/>
            <person name="Gianinazzi-Pearson V."/>
            <person name="Gilbert B."/>
            <person name="Handa Y."/>
            <person name="Hijri M."/>
            <person name="Kaul R."/>
            <person name="Kawaguchi M."/>
            <person name="Krajinski F."/>
            <person name="Lammers P."/>
            <person name="Lapierre D."/>
            <person name="Masclaux F.G."/>
            <person name="Murat C."/>
            <person name="Morin E."/>
            <person name="Ndikumana S."/>
            <person name="Pagni M."/>
            <person name="Petitpierre D."/>
            <person name="Requena N."/>
            <person name="Rosikiewicz P."/>
            <person name="Riley R."/>
            <person name="Saito K."/>
            <person name="San Clemente H."/>
            <person name="Shapiro H."/>
            <person name="van Tuinen D."/>
            <person name="Becard G."/>
            <person name="Bonfante P."/>
            <person name="Paszkowski U."/>
            <person name="Shachar-Hill Y."/>
            <person name="Young J.P."/>
            <person name="Sanders I.R."/>
            <person name="Henrissat B."/>
            <person name="Rensing S.A."/>
            <person name="Grigoriev I.V."/>
            <person name="Corradi N."/>
            <person name="Roux C."/>
            <person name="Martin F."/>
        </authorList>
    </citation>
    <scope>NUCLEOTIDE SEQUENCE</scope>
    <source>
        <strain evidence="1">DAOM 197198</strain>
    </source>
</reference>
<dbReference type="AlphaFoldDB" id="U9UM20"/>
<protein>
    <submittedName>
        <fullName evidence="1">Uncharacterized protein</fullName>
    </submittedName>
</protein>
<evidence type="ECO:0000313" key="1">
    <source>
        <dbReference type="EMBL" id="ESA21435.1"/>
    </source>
</evidence>